<dbReference type="Pfam" id="PF00001">
    <property type="entry name" value="7tm_1"/>
    <property type="match status" value="2"/>
</dbReference>
<evidence type="ECO:0000256" key="7">
    <source>
        <dbReference type="ARBA" id="ARBA00023224"/>
    </source>
</evidence>
<dbReference type="PANTHER" id="PTHR24240">
    <property type="entry name" value="OPSIN"/>
    <property type="match status" value="1"/>
</dbReference>
<feature type="transmembrane region" description="Helical" evidence="9">
    <location>
        <begin position="139"/>
        <end position="159"/>
    </location>
</feature>
<keyword evidence="2 8" id="KW-0812">Transmembrane</keyword>
<comment type="subcellular location">
    <subcellularLocation>
        <location evidence="1">Membrane</location>
        <topology evidence="1">Multi-pass membrane protein</topology>
    </subcellularLocation>
</comment>
<evidence type="ECO:0000256" key="6">
    <source>
        <dbReference type="ARBA" id="ARBA00023170"/>
    </source>
</evidence>
<comment type="similarity">
    <text evidence="8">Belongs to the G-protein coupled receptor 1 family.</text>
</comment>
<dbReference type="InterPro" id="IPR000276">
    <property type="entry name" value="GPCR_Rhodpsn"/>
</dbReference>
<dbReference type="Proteomes" id="UP001159405">
    <property type="component" value="Unassembled WGS sequence"/>
</dbReference>
<feature type="transmembrane region" description="Helical" evidence="9">
    <location>
        <begin position="334"/>
        <end position="356"/>
    </location>
</feature>
<dbReference type="InterPro" id="IPR017452">
    <property type="entry name" value="GPCR_Rhodpsn_7TM"/>
</dbReference>
<keyword evidence="7 8" id="KW-0807">Transducer</keyword>
<feature type="domain" description="G-protein coupled receptors family 1 profile" evidence="10">
    <location>
        <begin position="347"/>
        <end position="597"/>
    </location>
</feature>
<organism evidence="11 12">
    <name type="scientific">Porites lobata</name>
    <dbReference type="NCBI Taxonomy" id="104759"/>
    <lineage>
        <taxon>Eukaryota</taxon>
        <taxon>Metazoa</taxon>
        <taxon>Cnidaria</taxon>
        <taxon>Anthozoa</taxon>
        <taxon>Hexacorallia</taxon>
        <taxon>Scleractinia</taxon>
        <taxon>Fungiina</taxon>
        <taxon>Poritidae</taxon>
        <taxon>Porites</taxon>
    </lineage>
</organism>
<sequence>FYREPTGRNIKRVSIKKQSQSDLILGGYVLILLLLFVGNSLTLLVMLLNQRMRTIPNMFVASLAVSDLLLGLCSSVPFGIPALVTSHWLFNDTACQFQGYVSIMLVVASIQTLVLMAVNRYYRIVKPAKYQRYFTKKKTLIMILVSWFSSFCAPLPHVISGRKMVFHPAKFFCYLGIEKSASIHYGNPLYIGVPTCIIIYCYLRIFITVRDHNRNAHLPDNPISSVNVEEVKVARTIFVVVVFFNLCWIPVLTVNVLDYAFQRWIFPTEVYIFYTLLATLSSAVNPLIYGVMNKSFCTNYLKLLRCTYCRSQNLLAEMLKEFQSRSKAKAIPLLGGYLLILLFLFVGNCLTLLVMLLNPRMRTIPNMFVASLAISDLLLGLCSSVPFGVPALVTSHWLFNDTACQFQGYVSIILVLASIHTLVLMAVNRYYKIVKPAKYRRYFTKKKTLIMILVSWFSSSCALLPFVLSGGKMVFHPAKFFCYFGIENTYMYYGSPLYIGVPTCVIIYCYLRIFSTVRNHNRNVHLPGNPISSVNVEEVKVARTIFVVVVFFNLCWIPVLTVNVLDDAFQRWIFPTDVYIFYTLLATLSSAVNPFIYGVMNKSFRTNYLKVLRCKYCRSQAVVRPLVLGGQASTMTLA</sequence>
<evidence type="ECO:0000256" key="1">
    <source>
        <dbReference type="ARBA" id="ARBA00004141"/>
    </source>
</evidence>
<feature type="transmembrane region" description="Helical" evidence="9">
    <location>
        <begin position="541"/>
        <end position="559"/>
    </location>
</feature>
<feature type="transmembrane region" description="Helical" evidence="9">
    <location>
        <begin position="271"/>
        <end position="292"/>
    </location>
</feature>
<feature type="transmembrane region" description="Helical" evidence="9">
    <location>
        <begin position="59"/>
        <end position="80"/>
    </location>
</feature>
<dbReference type="EMBL" id="CALNXK010000055">
    <property type="protein sequence ID" value="CAH3134744.1"/>
    <property type="molecule type" value="Genomic_DNA"/>
</dbReference>
<accession>A0ABN8P8R5</accession>
<feature type="transmembrane region" description="Helical" evidence="9">
    <location>
        <begin position="409"/>
        <end position="427"/>
    </location>
</feature>
<evidence type="ECO:0000256" key="2">
    <source>
        <dbReference type="ARBA" id="ARBA00022692"/>
    </source>
</evidence>
<evidence type="ECO:0000256" key="4">
    <source>
        <dbReference type="ARBA" id="ARBA00023040"/>
    </source>
</evidence>
<keyword evidence="4 8" id="KW-0297">G-protein coupled receptor</keyword>
<keyword evidence="5 9" id="KW-0472">Membrane</keyword>
<dbReference type="CDD" id="cd00637">
    <property type="entry name" value="7tm_classA_rhodopsin-like"/>
    <property type="match status" value="2"/>
</dbReference>
<evidence type="ECO:0000313" key="11">
    <source>
        <dbReference type="EMBL" id="CAH3134744.1"/>
    </source>
</evidence>
<dbReference type="SUPFAM" id="SSF81321">
    <property type="entry name" value="Family A G protein-coupled receptor-like"/>
    <property type="match status" value="2"/>
</dbReference>
<dbReference type="PROSITE" id="PS00237">
    <property type="entry name" value="G_PROTEIN_RECEP_F1_1"/>
    <property type="match status" value="2"/>
</dbReference>
<name>A0ABN8P8R5_9CNID</name>
<reference evidence="11 12" key="1">
    <citation type="submission" date="2022-05" db="EMBL/GenBank/DDBJ databases">
        <authorList>
            <consortium name="Genoscope - CEA"/>
            <person name="William W."/>
        </authorList>
    </citation>
    <scope>NUCLEOTIDE SEQUENCE [LARGE SCALE GENOMIC DNA]</scope>
</reference>
<evidence type="ECO:0000259" key="10">
    <source>
        <dbReference type="PROSITE" id="PS50262"/>
    </source>
</evidence>
<evidence type="ECO:0000256" key="8">
    <source>
        <dbReference type="RuleBase" id="RU000688"/>
    </source>
</evidence>
<protein>
    <recommendedName>
        <fullName evidence="10">G-protein coupled receptors family 1 profile domain-containing protein</fullName>
    </recommendedName>
</protein>
<feature type="transmembrane region" description="Helical" evidence="9">
    <location>
        <begin position="237"/>
        <end position="259"/>
    </location>
</feature>
<proteinExistence type="inferred from homology"/>
<feature type="transmembrane region" description="Helical" evidence="9">
    <location>
        <begin position="490"/>
        <end position="511"/>
    </location>
</feature>
<dbReference type="PRINTS" id="PR00237">
    <property type="entry name" value="GPCRRHODOPSN"/>
</dbReference>
<dbReference type="InterPro" id="IPR050125">
    <property type="entry name" value="GPCR_opsins"/>
</dbReference>
<feature type="domain" description="G-protein coupled receptors family 1 profile" evidence="10">
    <location>
        <begin position="38"/>
        <end position="289"/>
    </location>
</feature>
<feature type="non-terminal residue" evidence="11">
    <location>
        <position position="1"/>
    </location>
</feature>
<feature type="transmembrane region" description="Helical" evidence="9">
    <location>
        <begin position="448"/>
        <end position="470"/>
    </location>
</feature>
<keyword evidence="12" id="KW-1185">Reference proteome</keyword>
<dbReference type="Gene3D" id="1.20.1070.10">
    <property type="entry name" value="Rhodopsin 7-helix transmembrane proteins"/>
    <property type="match status" value="2"/>
</dbReference>
<keyword evidence="6 8" id="KW-0675">Receptor</keyword>
<feature type="transmembrane region" description="Helical" evidence="9">
    <location>
        <begin position="23"/>
        <end position="47"/>
    </location>
</feature>
<gene>
    <name evidence="11" type="ORF">PLOB_00037627</name>
</gene>
<feature type="transmembrane region" description="Helical" evidence="9">
    <location>
        <begin position="579"/>
        <end position="600"/>
    </location>
</feature>
<evidence type="ECO:0000256" key="5">
    <source>
        <dbReference type="ARBA" id="ARBA00023136"/>
    </source>
</evidence>
<feature type="transmembrane region" description="Helical" evidence="9">
    <location>
        <begin position="100"/>
        <end position="118"/>
    </location>
</feature>
<evidence type="ECO:0000256" key="3">
    <source>
        <dbReference type="ARBA" id="ARBA00022989"/>
    </source>
</evidence>
<evidence type="ECO:0000313" key="12">
    <source>
        <dbReference type="Proteomes" id="UP001159405"/>
    </source>
</evidence>
<keyword evidence="3 9" id="KW-1133">Transmembrane helix</keyword>
<comment type="caution">
    <text evidence="11">The sequence shown here is derived from an EMBL/GenBank/DDBJ whole genome shotgun (WGS) entry which is preliminary data.</text>
</comment>
<evidence type="ECO:0000256" key="9">
    <source>
        <dbReference type="SAM" id="Phobius"/>
    </source>
</evidence>
<dbReference type="PROSITE" id="PS50262">
    <property type="entry name" value="G_PROTEIN_RECEP_F1_2"/>
    <property type="match status" value="2"/>
</dbReference>
<dbReference type="SMART" id="SM01381">
    <property type="entry name" value="7TM_GPCR_Srsx"/>
    <property type="match status" value="1"/>
</dbReference>